<dbReference type="Proteomes" id="UP001345827">
    <property type="component" value="Unassembled WGS sequence"/>
</dbReference>
<accession>A0AAV9QQC5</accession>
<proteinExistence type="predicted"/>
<feature type="compositionally biased region" description="Polar residues" evidence="1">
    <location>
        <begin position="23"/>
        <end position="39"/>
    </location>
</feature>
<keyword evidence="3" id="KW-1185">Reference proteome</keyword>
<name>A0AAV9QQC5_9PEZI</name>
<evidence type="ECO:0000256" key="1">
    <source>
        <dbReference type="SAM" id="MobiDB-lite"/>
    </source>
</evidence>
<feature type="region of interest" description="Disordered" evidence="1">
    <location>
        <begin position="1"/>
        <end position="39"/>
    </location>
</feature>
<sequence>MVQEKKPQSITTGSVVPLDVDDTQSNLRDPFLGSTQQHPFATPENAEYWSNIYEGAKYEGRHRFDPACQWDAAEEKRLVRKLDMRIMAWVWIMFSSLDLIRRNVNRAVSDNMASAQQSFYKA</sequence>
<organism evidence="2 3">
    <name type="scientific">Vermiconidia calcicola</name>
    <dbReference type="NCBI Taxonomy" id="1690605"/>
    <lineage>
        <taxon>Eukaryota</taxon>
        <taxon>Fungi</taxon>
        <taxon>Dikarya</taxon>
        <taxon>Ascomycota</taxon>
        <taxon>Pezizomycotina</taxon>
        <taxon>Dothideomycetes</taxon>
        <taxon>Dothideomycetidae</taxon>
        <taxon>Mycosphaerellales</taxon>
        <taxon>Extremaceae</taxon>
        <taxon>Vermiconidia</taxon>
    </lineage>
</organism>
<evidence type="ECO:0000313" key="2">
    <source>
        <dbReference type="EMBL" id="KAK5545947.1"/>
    </source>
</evidence>
<reference evidence="2 3" key="1">
    <citation type="submission" date="2023-06" db="EMBL/GenBank/DDBJ databases">
        <title>Black Yeasts Isolated from many extreme environments.</title>
        <authorList>
            <person name="Coleine C."/>
            <person name="Stajich J.E."/>
            <person name="Selbmann L."/>
        </authorList>
    </citation>
    <scope>NUCLEOTIDE SEQUENCE [LARGE SCALE GENOMIC DNA]</scope>
    <source>
        <strain evidence="2 3">CCFEE 5887</strain>
    </source>
</reference>
<dbReference type="EMBL" id="JAXLQG010000001">
    <property type="protein sequence ID" value="KAK5545947.1"/>
    <property type="molecule type" value="Genomic_DNA"/>
</dbReference>
<evidence type="ECO:0000313" key="3">
    <source>
        <dbReference type="Proteomes" id="UP001345827"/>
    </source>
</evidence>
<gene>
    <name evidence="2" type="ORF">LTR25_000957</name>
</gene>
<dbReference type="AlphaFoldDB" id="A0AAV9QQC5"/>
<protein>
    <submittedName>
        <fullName evidence="2">Uncharacterized protein</fullName>
    </submittedName>
</protein>
<comment type="caution">
    <text evidence="2">The sequence shown here is derived from an EMBL/GenBank/DDBJ whole genome shotgun (WGS) entry which is preliminary data.</text>
</comment>